<dbReference type="AlphaFoldDB" id="A0A845DAM5"/>
<dbReference type="SMART" id="SM00382">
    <property type="entry name" value="AAA"/>
    <property type="match status" value="1"/>
</dbReference>
<protein>
    <submittedName>
        <fullName evidence="5">Type II/IV secretion system protein</fullName>
    </submittedName>
</protein>
<evidence type="ECO:0000256" key="1">
    <source>
        <dbReference type="ARBA" id="ARBA00006611"/>
    </source>
</evidence>
<evidence type="ECO:0000313" key="6">
    <source>
        <dbReference type="Proteomes" id="UP000449092"/>
    </source>
</evidence>
<dbReference type="InterPro" id="IPR003593">
    <property type="entry name" value="AAA+_ATPase"/>
</dbReference>
<evidence type="ECO:0000256" key="2">
    <source>
        <dbReference type="ARBA" id="ARBA00022741"/>
    </source>
</evidence>
<dbReference type="Pfam" id="PF00437">
    <property type="entry name" value="T2SSE"/>
    <property type="match status" value="1"/>
</dbReference>
<proteinExistence type="inferred from homology"/>
<evidence type="ECO:0000313" key="5">
    <source>
        <dbReference type="EMBL" id="MYE38407.1"/>
    </source>
</evidence>
<dbReference type="SUPFAM" id="SSF52540">
    <property type="entry name" value="P-loop containing nucleoside triphosphate hydrolases"/>
    <property type="match status" value="1"/>
</dbReference>
<reference evidence="5 6" key="1">
    <citation type="submission" date="2019-09" db="EMBL/GenBank/DDBJ databases">
        <title>Characterisation of the sponge microbiome using genome-centric metagenomics.</title>
        <authorList>
            <person name="Engelberts J.P."/>
            <person name="Robbins S.J."/>
            <person name="De Goeij J.M."/>
            <person name="Aranda M."/>
            <person name="Bell S.C."/>
            <person name="Webster N.S."/>
        </authorList>
    </citation>
    <scope>NUCLEOTIDE SEQUENCE [LARGE SCALE GENOMIC DNA]</scope>
    <source>
        <strain evidence="5">SB0662_bin_43</strain>
    </source>
</reference>
<dbReference type="GO" id="GO:0005886">
    <property type="term" value="C:plasma membrane"/>
    <property type="evidence" value="ECO:0007669"/>
    <property type="project" value="TreeGrafter"/>
</dbReference>
<dbReference type="Gene3D" id="3.40.50.300">
    <property type="entry name" value="P-loop containing nucleotide triphosphate hydrolases"/>
    <property type="match status" value="1"/>
</dbReference>
<comment type="caution">
    <text evidence="5">The sequence shown here is derived from an EMBL/GenBank/DDBJ whole genome shotgun (WGS) entry which is preliminary data.</text>
</comment>
<keyword evidence="3" id="KW-0067">ATP-binding</keyword>
<evidence type="ECO:0000256" key="3">
    <source>
        <dbReference type="ARBA" id="ARBA00022840"/>
    </source>
</evidence>
<dbReference type="CDD" id="cd01129">
    <property type="entry name" value="PulE-GspE-like"/>
    <property type="match status" value="1"/>
</dbReference>
<gene>
    <name evidence="5" type="ORF">F4X82_02740</name>
</gene>
<accession>A0A845DAM5</accession>
<dbReference type="Gene3D" id="3.30.450.90">
    <property type="match status" value="1"/>
</dbReference>
<feature type="domain" description="AAA+ ATPase" evidence="4">
    <location>
        <begin position="167"/>
        <end position="288"/>
    </location>
</feature>
<sequence length="429" mass="47332">MDSYTLTQEAIDQRVATIQSYHDIQTSFDALQEENASTVFEILMSAILIFAASDIHIDAVPEGARIRMRIDGILHDVAFMNEHLFSLVLSRVKMLSGLKINVRAAQDGRFSLQEPSQTIEIRVSLVPSEYGEDIALRVLDPRSLISIQELGMREDLYNTLLGQIKKPLGLILVTGPTGAGKTTTLYAILKFLQDPSIKIVTIEDPIEYHLRGASQTQVDEYHGYTFDEGIRGMLRQDPDIVMVSELRGIESLTAALQASLAGRLVLSTLHTNDSFGAIPRILDMGVKTDTVASGLNMVIAQRLVRKLCKGCKKEYQTTPQQAEVLNALLSHLPSPPAEESYTIYTASTEGCTMCGRTGYKGRIGVFELYAASRELSHYISKNMTELELMTMLTTEQGVTTMKQDAALRIVSGITSIPETERILGPLQSS</sequence>
<dbReference type="GO" id="GO:0016887">
    <property type="term" value="F:ATP hydrolysis activity"/>
    <property type="evidence" value="ECO:0007669"/>
    <property type="project" value="TreeGrafter"/>
</dbReference>
<organism evidence="5 6">
    <name type="scientific">Candidatus Spechtbacteria bacterium SB0662_bin_43</name>
    <dbReference type="NCBI Taxonomy" id="2604897"/>
    <lineage>
        <taxon>Bacteria</taxon>
        <taxon>Candidatus Spechtiibacteriota</taxon>
    </lineage>
</organism>
<dbReference type="EMBL" id="VXOY01000023">
    <property type="protein sequence ID" value="MYE38407.1"/>
    <property type="molecule type" value="Genomic_DNA"/>
</dbReference>
<name>A0A845DAM5_9BACT</name>
<dbReference type="InterPro" id="IPR027417">
    <property type="entry name" value="P-loop_NTPase"/>
</dbReference>
<dbReference type="PANTHER" id="PTHR30258">
    <property type="entry name" value="TYPE II SECRETION SYSTEM PROTEIN GSPE-RELATED"/>
    <property type="match status" value="1"/>
</dbReference>
<evidence type="ECO:0000259" key="4">
    <source>
        <dbReference type="SMART" id="SM00382"/>
    </source>
</evidence>
<dbReference type="PANTHER" id="PTHR30258:SF3">
    <property type="entry name" value="SLL1921 PROTEIN"/>
    <property type="match status" value="1"/>
</dbReference>
<keyword evidence="2" id="KW-0547">Nucleotide-binding</keyword>
<dbReference type="Proteomes" id="UP000449092">
    <property type="component" value="Unassembled WGS sequence"/>
</dbReference>
<dbReference type="GO" id="GO:0005524">
    <property type="term" value="F:ATP binding"/>
    <property type="evidence" value="ECO:0007669"/>
    <property type="project" value="UniProtKB-KW"/>
</dbReference>
<dbReference type="InterPro" id="IPR001482">
    <property type="entry name" value="T2SS/T4SS_dom"/>
</dbReference>
<comment type="similarity">
    <text evidence="1">Belongs to the GSP E family.</text>
</comment>